<dbReference type="Pfam" id="PF08147">
    <property type="entry name" value="DBP10CT"/>
    <property type="match status" value="1"/>
</dbReference>
<accession>A0A830H763</accession>
<dbReference type="GO" id="GO:0005829">
    <property type="term" value="C:cytosol"/>
    <property type="evidence" value="ECO:0007669"/>
    <property type="project" value="TreeGrafter"/>
</dbReference>
<dbReference type="InterPro" id="IPR011545">
    <property type="entry name" value="DEAD/DEAH_box_helicase_dom"/>
</dbReference>
<dbReference type="SMART" id="SM00487">
    <property type="entry name" value="DEXDc"/>
    <property type="match status" value="1"/>
</dbReference>
<keyword evidence="6" id="KW-0067">ATP-binding</keyword>
<keyword evidence="7" id="KW-0694">RNA-binding</keyword>
<evidence type="ECO:0000259" key="12">
    <source>
        <dbReference type="PROSITE" id="PS51194"/>
    </source>
</evidence>
<dbReference type="CDD" id="cd18787">
    <property type="entry name" value="SF2_C_DEAD"/>
    <property type="match status" value="1"/>
</dbReference>
<keyword evidence="5 14" id="KW-0347">Helicase</keyword>
<keyword evidence="3" id="KW-0547">Nucleotide-binding</keyword>
<keyword evidence="15" id="KW-1185">Reference proteome</keyword>
<evidence type="ECO:0000259" key="13">
    <source>
        <dbReference type="PROSITE" id="PS51195"/>
    </source>
</evidence>
<dbReference type="EC" id="3.6.4.13" evidence="2"/>
<feature type="region of interest" description="Disordered" evidence="10">
    <location>
        <begin position="1"/>
        <end position="52"/>
    </location>
</feature>
<feature type="compositionally biased region" description="Acidic residues" evidence="10">
    <location>
        <begin position="21"/>
        <end position="31"/>
    </location>
</feature>
<dbReference type="SMART" id="SM01123">
    <property type="entry name" value="DBP10CT"/>
    <property type="match status" value="1"/>
</dbReference>
<protein>
    <recommendedName>
        <fullName evidence="2">RNA helicase</fullName>
        <ecNumber evidence="2">3.6.4.13</ecNumber>
    </recommendedName>
</protein>
<evidence type="ECO:0000256" key="6">
    <source>
        <dbReference type="ARBA" id="ARBA00022840"/>
    </source>
</evidence>
<evidence type="ECO:0000256" key="10">
    <source>
        <dbReference type="SAM" id="MobiDB-lite"/>
    </source>
</evidence>
<feature type="region of interest" description="Disordered" evidence="10">
    <location>
        <begin position="724"/>
        <end position="751"/>
    </location>
</feature>
<sequence>MSASGSQKRKRSSPSSFLRENDDEEEEEEEAGVVGVANFSSDEEEPQLTRHQEKLKKKAKKLAKSNGFETLGLDSRVYRGIRNRGFRIPTPVQRKALPAILSGRDVVAMARTGSGKTAAFLVPMLEKLLAARSQADAASFSAATSAPTHAVSPRGLILSPTRELALQTFGVAKGLAKYCEIELCALVGGESFEVQFAAIARRPDAVIATPGRLLHHVEEYKDGFALSRVDFACFDEADRLFEMGFAEQLKDILDKLPPTRQVVLCSATMPQALADFASAGLHSNPHVIRLDAEKRLPPTLTTSFFVCTEDTRTAALLIALRATGVADGAYSDGGTSVNPSNGGDVMDLVQARMDEAADAAAQADRAATEARRAIALEKRRKAKQQAAEGKHRKQKGRSSSSSAAVADNTVAKTCAIFCSTKHHVEYLHLLLAAEGISSVPLHGSMEQTSRRWAVTQVAKRRVAVLLATDVAARGVDLPLLDVVVNYDFPPSPKLYVHRAGRTARAGEPGHCASLVNREDLSYALDLHLFLGKALKISPMAPDDACRRMLASPEPTSLVAWQQAGNATLGRFPTWMLDDSVERVAGYGDGASGSSSDSLAISQLRGVVARALRLYQKTRPKASRESVRRAKVLAIAAAGAEGGAARVATAEEDEFNAMPTCIGLHPLALRLLPPEDVGKDGGIVDLSHEAATAEPVTTSQASLLQALRTFKPKVCGMEMIGHRLGGRTQEGAGQGAGQPSSGDGPTETMKADAASRRGVVGGGRASFADNSFFIPGAGMRGSEPSEFEKQHGVGSSAELASAVMDLQMDDGDSQAKQSRQWHWDAKKRRYIKIKDGETIQHRGEKKVRVESGAKLPGKSLKSGEIFAKWKKRTGGGSGGGGGGRRVNHAEDDPHSRGRVKDELKTPAAVRKEREKKQRMGVNRKQNGKFSKKR</sequence>
<dbReference type="PANTHER" id="PTHR47959">
    <property type="entry name" value="ATP-DEPENDENT RNA HELICASE RHLE-RELATED"/>
    <property type="match status" value="1"/>
</dbReference>
<dbReference type="InterPro" id="IPR014001">
    <property type="entry name" value="Helicase_ATP-bd"/>
</dbReference>
<feature type="short sequence motif" description="Q motif" evidence="9">
    <location>
        <begin position="66"/>
        <end position="94"/>
    </location>
</feature>
<comment type="similarity">
    <text evidence="1">Belongs to the DEAD box helicase family. DDX54/DBP10 subfamily.</text>
</comment>
<reference evidence="14" key="1">
    <citation type="submission" date="2020-10" db="EMBL/GenBank/DDBJ databases">
        <title>Unveiling of a novel bifunctional photoreceptor, Dualchrome1, isolated from a cosmopolitan green alga.</title>
        <authorList>
            <person name="Suzuki S."/>
            <person name="Kawachi M."/>
        </authorList>
    </citation>
    <scope>NUCLEOTIDE SEQUENCE</scope>
    <source>
        <strain evidence="14">NIES 2893</strain>
    </source>
</reference>
<evidence type="ECO:0000313" key="15">
    <source>
        <dbReference type="Proteomes" id="UP000660262"/>
    </source>
</evidence>
<evidence type="ECO:0000313" key="14">
    <source>
        <dbReference type="EMBL" id="GHP02488.1"/>
    </source>
</evidence>
<dbReference type="PROSITE" id="PS51194">
    <property type="entry name" value="HELICASE_CTER"/>
    <property type="match status" value="1"/>
</dbReference>
<dbReference type="AlphaFoldDB" id="A0A830H763"/>
<evidence type="ECO:0000256" key="4">
    <source>
        <dbReference type="ARBA" id="ARBA00022801"/>
    </source>
</evidence>
<dbReference type="InterPro" id="IPR027417">
    <property type="entry name" value="P-loop_NTPase"/>
</dbReference>
<evidence type="ECO:0000256" key="3">
    <source>
        <dbReference type="ARBA" id="ARBA00022741"/>
    </source>
</evidence>
<feature type="compositionally biased region" description="Gly residues" evidence="10">
    <location>
        <begin position="873"/>
        <end position="883"/>
    </location>
</feature>
<dbReference type="InterPro" id="IPR014014">
    <property type="entry name" value="RNA_helicase_DEAD_Q_motif"/>
</dbReference>
<comment type="caution">
    <text evidence="14">The sequence shown here is derived from an EMBL/GenBank/DDBJ whole genome shotgun (WGS) entry which is preliminary data.</text>
</comment>
<dbReference type="GO" id="GO:0005524">
    <property type="term" value="F:ATP binding"/>
    <property type="evidence" value="ECO:0007669"/>
    <property type="project" value="UniProtKB-KW"/>
</dbReference>
<dbReference type="GO" id="GO:0005634">
    <property type="term" value="C:nucleus"/>
    <property type="evidence" value="ECO:0007669"/>
    <property type="project" value="InterPro"/>
</dbReference>
<dbReference type="SMART" id="SM00490">
    <property type="entry name" value="HELICc"/>
    <property type="match status" value="1"/>
</dbReference>
<organism evidence="14 15">
    <name type="scientific">Pycnococcus provasolii</name>
    <dbReference type="NCBI Taxonomy" id="41880"/>
    <lineage>
        <taxon>Eukaryota</taxon>
        <taxon>Viridiplantae</taxon>
        <taxon>Chlorophyta</taxon>
        <taxon>Pseudoscourfieldiophyceae</taxon>
        <taxon>Pseudoscourfieldiales</taxon>
        <taxon>Pycnococcaceae</taxon>
        <taxon>Pycnococcus</taxon>
    </lineage>
</organism>
<feature type="region of interest" description="Disordered" evidence="10">
    <location>
        <begin position="853"/>
        <end position="932"/>
    </location>
</feature>
<dbReference type="InterPro" id="IPR012541">
    <property type="entry name" value="DBP10_C"/>
</dbReference>
<dbReference type="PANTHER" id="PTHR47959:SF8">
    <property type="entry name" value="RNA HELICASE"/>
    <property type="match status" value="1"/>
</dbReference>
<dbReference type="InterPro" id="IPR050079">
    <property type="entry name" value="DEAD_box_RNA_helicase"/>
</dbReference>
<dbReference type="Pfam" id="PF00271">
    <property type="entry name" value="Helicase_C"/>
    <property type="match status" value="1"/>
</dbReference>
<dbReference type="PROSITE" id="PS51192">
    <property type="entry name" value="HELICASE_ATP_BIND_1"/>
    <property type="match status" value="1"/>
</dbReference>
<evidence type="ECO:0000259" key="11">
    <source>
        <dbReference type="PROSITE" id="PS51192"/>
    </source>
</evidence>
<evidence type="ECO:0000256" key="7">
    <source>
        <dbReference type="ARBA" id="ARBA00022884"/>
    </source>
</evidence>
<dbReference type="GO" id="GO:0016787">
    <property type="term" value="F:hydrolase activity"/>
    <property type="evidence" value="ECO:0007669"/>
    <property type="project" value="UniProtKB-KW"/>
</dbReference>
<evidence type="ECO:0000256" key="8">
    <source>
        <dbReference type="ARBA" id="ARBA00047984"/>
    </source>
</evidence>
<evidence type="ECO:0000256" key="5">
    <source>
        <dbReference type="ARBA" id="ARBA00022806"/>
    </source>
</evidence>
<dbReference type="GO" id="GO:0003724">
    <property type="term" value="F:RNA helicase activity"/>
    <property type="evidence" value="ECO:0007669"/>
    <property type="project" value="UniProtKB-EC"/>
</dbReference>
<evidence type="ECO:0000256" key="2">
    <source>
        <dbReference type="ARBA" id="ARBA00012552"/>
    </source>
</evidence>
<feature type="domain" description="Helicase C-terminal" evidence="12">
    <location>
        <begin position="405"/>
        <end position="545"/>
    </location>
</feature>
<keyword evidence="4" id="KW-0378">Hydrolase</keyword>
<proteinExistence type="inferred from homology"/>
<dbReference type="PROSITE" id="PS51195">
    <property type="entry name" value="Q_MOTIF"/>
    <property type="match status" value="1"/>
</dbReference>
<feature type="region of interest" description="Disordered" evidence="10">
    <location>
        <begin position="378"/>
        <end position="404"/>
    </location>
</feature>
<dbReference type="EMBL" id="BNJQ01000003">
    <property type="protein sequence ID" value="GHP02488.1"/>
    <property type="molecule type" value="Genomic_DNA"/>
</dbReference>
<feature type="domain" description="Helicase ATP-binding" evidence="11">
    <location>
        <begin position="97"/>
        <end position="287"/>
    </location>
</feature>
<dbReference type="Pfam" id="PF00270">
    <property type="entry name" value="DEAD"/>
    <property type="match status" value="1"/>
</dbReference>
<evidence type="ECO:0000256" key="1">
    <source>
        <dbReference type="ARBA" id="ARBA00010379"/>
    </source>
</evidence>
<dbReference type="OrthoDB" id="10261375at2759"/>
<dbReference type="Proteomes" id="UP000660262">
    <property type="component" value="Unassembled WGS sequence"/>
</dbReference>
<dbReference type="GO" id="GO:0003723">
    <property type="term" value="F:RNA binding"/>
    <property type="evidence" value="ECO:0007669"/>
    <property type="project" value="UniProtKB-KW"/>
</dbReference>
<feature type="compositionally biased region" description="Basic and acidic residues" evidence="10">
    <location>
        <begin position="886"/>
        <end position="916"/>
    </location>
</feature>
<evidence type="ECO:0000256" key="9">
    <source>
        <dbReference type="PROSITE-ProRule" id="PRU00552"/>
    </source>
</evidence>
<dbReference type="Gene3D" id="3.40.50.300">
    <property type="entry name" value="P-loop containing nucleotide triphosphate hydrolases"/>
    <property type="match status" value="2"/>
</dbReference>
<feature type="domain" description="DEAD-box RNA helicase Q" evidence="13">
    <location>
        <begin position="66"/>
        <end position="94"/>
    </location>
</feature>
<gene>
    <name evidence="14" type="ORF">PPROV_000124500</name>
</gene>
<name>A0A830H763_9CHLO</name>
<comment type="catalytic activity">
    <reaction evidence="8">
        <text>ATP + H2O = ADP + phosphate + H(+)</text>
        <dbReference type="Rhea" id="RHEA:13065"/>
        <dbReference type="ChEBI" id="CHEBI:15377"/>
        <dbReference type="ChEBI" id="CHEBI:15378"/>
        <dbReference type="ChEBI" id="CHEBI:30616"/>
        <dbReference type="ChEBI" id="CHEBI:43474"/>
        <dbReference type="ChEBI" id="CHEBI:456216"/>
        <dbReference type="EC" id="3.6.4.13"/>
    </reaction>
</comment>
<dbReference type="SUPFAM" id="SSF52540">
    <property type="entry name" value="P-loop containing nucleoside triphosphate hydrolases"/>
    <property type="match status" value="2"/>
</dbReference>
<dbReference type="InterPro" id="IPR001650">
    <property type="entry name" value="Helicase_C-like"/>
</dbReference>